<accession>A0A4Q7VHV5</accession>
<comment type="caution">
    <text evidence="2">The sequence shown here is derived from an EMBL/GenBank/DDBJ whole genome shotgun (WGS) entry which is preliminary data.</text>
</comment>
<feature type="transmembrane region" description="Helical" evidence="1">
    <location>
        <begin position="130"/>
        <end position="149"/>
    </location>
</feature>
<reference evidence="2 3" key="1">
    <citation type="submission" date="2019-02" db="EMBL/GenBank/DDBJ databases">
        <title>Genomic Encyclopedia of Type Strains, Phase IV (KMG-IV): sequencing the most valuable type-strain genomes for metagenomic binning, comparative biology and taxonomic classification.</title>
        <authorList>
            <person name="Goeker M."/>
        </authorList>
    </citation>
    <scope>NUCLEOTIDE SEQUENCE [LARGE SCALE GENOMIC DNA]</scope>
    <source>
        <strain evidence="2 3">DSM 28825</strain>
    </source>
</reference>
<feature type="transmembrane region" description="Helical" evidence="1">
    <location>
        <begin position="105"/>
        <end position="124"/>
    </location>
</feature>
<proteinExistence type="predicted"/>
<dbReference type="RefSeq" id="WP_130305583.1">
    <property type="nucleotide sequence ID" value="NZ_SHKN01000001.1"/>
</dbReference>
<dbReference type="EMBL" id="SHKN01000001">
    <property type="protein sequence ID" value="RZT95637.1"/>
    <property type="molecule type" value="Genomic_DNA"/>
</dbReference>
<evidence type="ECO:0000256" key="1">
    <source>
        <dbReference type="SAM" id="Phobius"/>
    </source>
</evidence>
<keyword evidence="3" id="KW-1185">Reference proteome</keyword>
<feature type="transmembrane region" description="Helical" evidence="1">
    <location>
        <begin position="7"/>
        <end position="26"/>
    </location>
</feature>
<sequence length="167" mass="19368">MKTYLPNYFKLIGILFVVIAIIFSFIGEIDVHSESFIKSFTEGSNFARGLAGKSEITHPDPNINPNLTKETYNMYIMISLFFSISGFVLYLFSKEKIDDEYIQHIRLKSIFQSLLASWLIYAVVKLISSNYQLDGIYILQLQLIIYVIVFRHNKNVEFSEEEIALED</sequence>
<name>A0A4Q7VHV5_9BACT</name>
<dbReference type="AlphaFoldDB" id="A0A4Q7VHV5"/>
<evidence type="ECO:0000313" key="3">
    <source>
        <dbReference type="Proteomes" id="UP000293562"/>
    </source>
</evidence>
<protein>
    <submittedName>
        <fullName evidence="2">Uncharacterized protein</fullName>
    </submittedName>
</protein>
<keyword evidence="1" id="KW-0472">Membrane</keyword>
<keyword evidence="1" id="KW-0812">Transmembrane</keyword>
<feature type="transmembrane region" description="Helical" evidence="1">
    <location>
        <begin position="74"/>
        <end position="93"/>
    </location>
</feature>
<keyword evidence="1" id="KW-1133">Transmembrane helix</keyword>
<gene>
    <name evidence="2" type="ORF">EV201_0261</name>
</gene>
<dbReference type="OrthoDB" id="894278at2"/>
<organism evidence="2 3">
    <name type="scientific">Ancylomarina subtilis</name>
    <dbReference type="NCBI Taxonomy" id="1639035"/>
    <lineage>
        <taxon>Bacteria</taxon>
        <taxon>Pseudomonadati</taxon>
        <taxon>Bacteroidota</taxon>
        <taxon>Bacteroidia</taxon>
        <taxon>Marinilabiliales</taxon>
        <taxon>Marinifilaceae</taxon>
        <taxon>Ancylomarina</taxon>
    </lineage>
</organism>
<dbReference type="Proteomes" id="UP000293562">
    <property type="component" value="Unassembled WGS sequence"/>
</dbReference>
<evidence type="ECO:0000313" key="2">
    <source>
        <dbReference type="EMBL" id="RZT95637.1"/>
    </source>
</evidence>